<evidence type="ECO:0000256" key="2">
    <source>
        <dbReference type="ARBA" id="ARBA00004948"/>
    </source>
</evidence>
<evidence type="ECO:0000256" key="5">
    <source>
        <dbReference type="ARBA" id="ARBA00022679"/>
    </source>
</evidence>
<dbReference type="GO" id="GO:0016740">
    <property type="term" value="F:transferase activity"/>
    <property type="evidence" value="ECO:0007669"/>
    <property type="project" value="UniProtKB-KW"/>
</dbReference>
<dbReference type="PANTHER" id="PTHR31528">
    <property type="entry name" value="4-AMINO-5-HYDROXYMETHYL-2-METHYLPYRIMIDINE PHOSPHATE SYNTHASE THI11-RELATED"/>
    <property type="match status" value="1"/>
</dbReference>
<comment type="pathway">
    <text evidence="2">Cofactor biosynthesis; thiamine diphosphate biosynthesis.</text>
</comment>
<dbReference type="SUPFAM" id="SSF53850">
    <property type="entry name" value="Periplasmic binding protein-like II"/>
    <property type="match status" value="1"/>
</dbReference>
<evidence type="ECO:0000256" key="1">
    <source>
        <dbReference type="ARBA" id="ARBA00003469"/>
    </source>
</evidence>
<accession>A0A1X1EU49</accession>
<evidence type="ECO:0000256" key="11">
    <source>
        <dbReference type="ARBA" id="ARBA00048179"/>
    </source>
</evidence>
<evidence type="ECO:0000313" key="15">
    <source>
        <dbReference type="Proteomes" id="UP000193749"/>
    </source>
</evidence>
<keyword evidence="5" id="KW-0808">Transferase</keyword>
<feature type="signal peptide" evidence="12">
    <location>
        <begin position="1"/>
        <end position="28"/>
    </location>
</feature>
<comment type="catalytic activity">
    <reaction evidence="11">
        <text>N(6)-(pyridoxal phosphate)-L-lysyl-[4-amino-5-hydroxymethyl-2-methylpyrimidine phosphate synthase] + L-histidyl-[4-amino-5-hydroxymethyl-2-methylpyrimidine phosphate synthase] + 2 Fe(3+) + 4 H2O = L-lysyl-[4-amino-5-hydroxymethyl-2-methylpyrimidine phosphate synthase] + (2S)-2-amino-5-hydroxy-4-oxopentanoyl-[4-amino-5-hydroxymethyl-2-methylpyrimidine phosphate synthase] + 4-amino-2-methyl-5-(phosphooxymethyl)pyrimidine + 3-oxopropanoate + 2 Fe(2+) + 2 H(+)</text>
        <dbReference type="Rhea" id="RHEA:65756"/>
        <dbReference type="Rhea" id="RHEA-COMP:16892"/>
        <dbReference type="Rhea" id="RHEA-COMP:16893"/>
        <dbReference type="Rhea" id="RHEA-COMP:16894"/>
        <dbReference type="Rhea" id="RHEA-COMP:16895"/>
        <dbReference type="ChEBI" id="CHEBI:15377"/>
        <dbReference type="ChEBI" id="CHEBI:15378"/>
        <dbReference type="ChEBI" id="CHEBI:29033"/>
        <dbReference type="ChEBI" id="CHEBI:29034"/>
        <dbReference type="ChEBI" id="CHEBI:29969"/>
        <dbReference type="ChEBI" id="CHEBI:29979"/>
        <dbReference type="ChEBI" id="CHEBI:33190"/>
        <dbReference type="ChEBI" id="CHEBI:58354"/>
        <dbReference type="ChEBI" id="CHEBI:143915"/>
        <dbReference type="ChEBI" id="CHEBI:157692"/>
    </reaction>
    <physiologicalReaction direction="left-to-right" evidence="11">
        <dbReference type="Rhea" id="RHEA:65757"/>
    </physiologicalReaction>
</comment>
<reference evidence="14 15" key="1">
    <citation type="journal article" date="2017" name="Antonie Van Leeuwenhoek">
        <title>Phylogenomic resolution of the bacterial genus Pantoea and its relationship with Erwinia and Tatumella.</title>
        <authorList>
            <person name="Palmer M."/>
            <person name="Steenkamp E.T."/>
            <person name="Coetzee M.P."/>
            <person name="Chan W.Y."/>
            <person name="van Zyl E."/>
            <person name="De Maayer P."/>
            <person name="Coutinho T.A."/>
            <person name="Blom J."/>
            <person name="Smits T.H."/>
            <person name="Duffy B."/>
            <person name="Venter S.N."/>
        </authorList>
    </citation>
    <scope>NUCLEOTIDE SEQUENCE [LARGE SCALE GENOMIC DNA]</scope>
    <source>
        <strain evidence="14 15">LMG 2657</strain>
    </source>
</reference>
<keyword evidence="9" id="KW-0408">Iron</keyword>
<feature type="domain" description="SsuA/THI5-like" evidence="13">
    <location>
        <begin position="43"/>
        <end position="252"/>
    </location>
</feature>
<dbReference type="OrthoDB" id="9180959at2"/>
<keyword evidence="7" id="KW-0663">Pyridoxal phosphate</keyword>
<keyword evidence="15" id="KW-1185">Reference proteome</keyword>
<dbReference type="GO" id="GO:0046872">
    <property type="term" value="F:metal ion binding"/>
    <property type="evidence" value="ECO:0007669"/>
    <property type="project" value="UniProtKB-KW"/>
</dbReference>
<evidence type="ECO:0000256" key="4">
    <source>
        <dbReference type="ARBA" id="ARBA00011738"/>
    </source>
</evidence>
<dbReference type="Proteomes" id="UP000193749">
    <property type="component" value="Unassembled WGS sequence"/>
</dbReference>
<evidence type="ECO:0000256" key="6">
    <source>
        <dbReference type="ARBA" id="ARBA00022723"/>
    </source>
</evidence>
<evidence type="ECO:0000256" key="8">
    <source>
        <dbReference type="ARBA" id="ARBA00022977"/>
    </source>
</evidence>
<dbReference type="EMBL" id="MLJI01000001">
    <property type="protein sequence ID" value="ORM93532.1"/>
    <property type="molecule type" value="Genomic_DNA"/>
</dbReference>
<dbReference type="InterPro" id="IPR015168">
    <property type="entry name" value="SsuA/THI5"/>
</dbReference>
<comment type="similarity">
    <text evidence="3">Belongs to the NMT1/THI5 family.</text>
</comment>
<dbReference type="Pfam" id="PF09084">
    <property type="entry name" value="NMT1"/>
    <property type="match status" value="1"/>
</dbReference>
<comment type="function">
    <text evidence="1">Responsible for the formation of the pyrimidine heterocycle in the thiamine biosynthesis pathway. Catalyzes the formation of hydroxymethylpyrimidine phosphate (HMP-P) from histidine and pyridoxal phosphate (PLP). The protein uses PLP and the active site histidine to form HMP-P, generating an inactive enzyme. The enzyme can only undergo a single turnover, which suggests it is a suicide enzyme.</text>
</comment>
<comment type="subunit">
    <text evidence="4">Homodimer.</text>
</comment>
<dbReference type="Gene3D" id="3.40.190.10">
    <property type="entry name" value="Periplasmic binding protein-like II"/>
    <property type="match status" value="2"/>
</dbReference>
<dbReference type="AlphaFoldDB" id="A0A1X1EU49"/>
<evidence type="ECO:0000256" key="12">
    <source>
        <dbReference type="SAM" id="SignalP"/>
    </source>
</evidence>
<dbReference type="RefSeq" id="WP_084874591.1">
    <property type="nucleotide sequence ID" value="NZ_JAGGMY010000001.1"/>
</dbReference>
<keyword evidence="12" id="KW-0732">Signal</keyword>
<feature type="chain" id="PRO_5012416765" description="Thiamine pyrimidine synthase" evidence="12">
    <location>
        <begin position="29"/>
        <end position="336"/>
    </location>
</feature>
<evidence type="ECO:0000256" key="10">
    <source>
        <dbReference type="ARBA" id="ARBA00033171"/>
    </source>
</evidence>
<proteinExistence type="inferred from homology"/>
<organism evidence="14 15">
    <name type="scientific">Pantoea cypripedii</name>
    <name type="common">Pectobacterium cypripedii</name>
    <name type="synonym">Erwinia cypripedii</name>
    <dbReference type="NCBI Taxonomy" id="55209"/>
    <lineage>
        <taxon>Bacteria</taxon>
        <taxon>Pseudomonadati</taxon>
        <taxon>Pseudomonadota</taxon>
        <taxon>Gammaproteobacteria</taxon>
        <taxon>Enterobacterales</taxon>
        <taxon>Erwiniaceae</taxon>
        <taxon>Pantoea</taxon>
    </lineage>
</organism>
<gene>
    <name evidence="14" type="ORF">HA50_09305</name>
</gene>
<evidence type="ECO:0000256" key="7">
    <source>
        <dbReference type="ARBA" id="ARBA00022898"/>
    </source>
</evidence>
<evidence type="ECO:0000313" key="14">
    <source>
        <dbReference type="EMBL" id="ORM93532.1"/>
    </source>
</evidence>
<evidence type="ECO:0000256" key="3">
    <source>
        <dbReference type="ARBA" id="ARBA00009406"/>
    </source>
</evidence>
<keyword evidence="8" id="KW-0784">Thiamine biosynthesis</keyword>
<dbReference type="STRING" id="55209.HA50_09305"/>
<evidence type="ECO:0000259" key="13">
    <source>
        <dbReference type="Pfam" id="PF09084"/>
    </source>
</evidence>
<evidence type="ECO:0000256" key="9">
    <source>
        <dbReference type="ARBA" id="ARBA00023004"/>
    </source>
</evidence>
<comment type="caution">
    <text evidence="14">The sequence shown here is derived from an EMBL/GenBank/DDBJ whole genome shotgun (WGS) entry which is preliminary data.</text>
</comment>
<dbReference type="GO" id="GO:0009228">
    <property type="term" value="P:thiamine biosynthetic process"/>
    <property type="evidence" value="ECO:0007669"/>
    <property type="project" value="UniProtKB-KW"/>
</dbReference>
<sequence>MPGFTSPFVRRCLTGLLCTALLASAAQAATEKVSVRLKWLAQAQFAGFYVAKEKGFYQQHGLDVTINPGGPNINVETLVASGADTFGLAGGMESVLAAREKGLPIVALAMSQQRTPFAFVTYADSGINSFKDFKGKKVSVWFTGVQYPLLASLGAAGLKKDDITLLPQSVSLNPFIDKQVDVATVTLYNEYNTLKEKGVTNLKLISPDDVGVTTQQDALITSKAMVEKDPAKVQAFVDATLEGWKYALTHRAETIDILMKTNPSLDRKHQVAMLDTIATLMYPQGSPGLGYVDMPKAEKMMKLLVQYGALKQPVDVNQTFDLSFWQKVPAADKTLN</sequence>
<keyword evidence="6" id="KW-0479">Metal-binding</keyword>
<protein>
    <recommendedName>
        <fullName evidence="10">Thiamine pyrimidine synthase</fullName>
    </recommendedName>
</protein>
<name>A0A1X1EU49_PANCY</name>
<dbReference type="InterPro" id="IPR027939">
    <property type="entry name" value="NMT1/THI5"/>
</dbReference>
<dbReference type="PANTHER" id="PTHR31528:SF1">
    <property type="entry name" value="4-AMINO-5-HYDROXYMETHYL-2-METHYLPYRIMIDINE PHOSPHATE SYNTHASE THI11-RELATED"/>
    <property type="match status" value="1"/>
</dbReference>